<accession>L8HIU0</accession>
<dbReference type="PANTHER" id="PTHR13847:SF287">
    <property type="entry name" value="FAD-DEPENDENT OXIDOREDUCTASE DOMAIN-CONTAINING PROTEIN 1"/>
    <property type="match status" value="1"/>
</dbReference>
<dbReference type="GO" id="GO:0005739">
    <property type="term" value="C:mitochondrion"/>
    <property type="evidence" value="ECO:0007669"/>
    <property type="project" value="GOC"/>
</dbReference>
<keyword evidence="8" id="KW-1185">Reference proteome</keyword>
<dbReference type="OMA" id="PDHNALI"/>
<feature type="region of interest" description="Disordered" evidence="4">
    <location>
        <begin position="131"/>
        <end position="157"/>
    </location>
</feature>
<dbReference type="GO" id="GO:0016491">
    <property type="term" value="F:oxidoreductase activity"/>
    <property type="evidence" value="ECO:0007669"/>
    <property type="project" value="UniProtKB-KW"/>
</dbReference>
<keyword evidence="5" id="KW-0472">Membrane</keyword>
<evidence type="ECO:0000256" key="1">
    <source>
        <dbReference type="ARBA" id="ARBA00023002"/>
    </source>
</evidence>
<dbReference type="GeneID" id="14925604"/>
<dbReference type="AlphaFoldDB" id="L8HIU0"/>
<evidence type="ECO:0000256" key="2">
    <source>
        <dbReference type="ARBA" id="ARBA00039785"/>
    </source>
</evidence>
<dbReference type="STRING" id="1257118.L8HIU0"/>
<evidence type="ECO:0000313" key="8">
    <source>
        <dbReference type="Proteomes" id="UP000011083"/>
    </source>
</evidence>
<organism evidence="7 8">
    <name type="scientific">Acanthamoeba castellanii (strain ATCC 30010 / Neff)</name>
    <dbReference type="NCBI Taxonomy" id="1257118"/>
    <lineage>
        <taxon>Eukaryota</taxon>
        <taxon>Amoebozoa</taxon>
        <taxon>Discosea</taxon>
        <taxon>Longamoebia</taxon>
        <taxon>Centramoebida</taxon>
        <taxon>Acanthamoebidae</taxon>
        <taxon>Acanthamoeba</taxon>
    </lineage>
</organism>
<dbReference type="InterPro" id="IPR036188">
    <property type="entry name" value="FAD/NAD-bd_sf"/>
</dbReference>
<dbReference type="KEGG" id="acan:ACA1_171670"/>
<dbReference type="InterPro" id="IPR006076">
    <property type="entry name" value="FAD-dep_OxRdtase"/>
</dbReference>
<dbReference type="EMBL" id="KB007811">
    <property type="protein sequence ID" value="ELR24583.1"/>
    <property type="molecule type" value="Genomic_DNA"/>
</dbReference>
<reference evidence="7 8" key="1">
    <citation type="journal article" date="2013" name="Genome Biol.">
        <title>Genome of Acanthamoeba castellanii highlights extensive lateral gene transfer and early evolution of tyrosine kinase signaling.</title>
        <authorList>
            <person name="Clarke M."/>
            <person name="Lohan A.J."/>
            <person name="Liu B."/>
            <person name="Lagkouvardos I."/>
            <person name="Roy S."/>
            <person name="Zafar N."/>
            <person name="Bertelli C."/>
            <person name="Schilde C."/>
            <person name="Kianianmomeni A."/>
            <person name="Burglin T.R."/>
            <person name="Frech C."/>
            <person name="Turcotte B."/>
            <person name="Kopec K.O."/>
            <person name="Synnott J.M."/>
            <person name="Choo C."/>
            <person name="Paponov I."/>
            <person name="Finkler A."/>
            <person name="Soon Heng Tan C."/>
            <person name="Hutchins A.P."/>
            <person name="Weinmeier T."/>
            <person name="Rattei T."/>
            <person name="Chu J.S."/>
            <person name="Gimenez G."/>
            <person name="Irimia M."/>
            <person name="Rigden D.J."/>
            <person name="Fitzpatrick D.A."/>
            <person name="Lorenzo-Morales J."/>
            <person name="Bateman A."/>
            <person name="Chiu C.H."/>
            <person name="Tang P."/>
            <person name="Hegemann P."/>
            <person name="Fromm H."/>
            <person name="Raoult D."/>
            <person name="Greub G."/>
            <person name="Miranda-Saavedra D."/>
            <person name="Chen N."/>
            <person name="Nash P."/>
            <person name="Ginger M.L."/>
            <person name="Horn M."/>
            <person name="Schaap P."/>
            <person name="Caler L."/>
            <person name="Loftus B."/>
        </authorList>
    </citation>
    <scope>NUCLEOTIDE SEQUENCE [LARGE SCALE GENOMIC DNA]</scope>
    <source>
        <strain evidence="7 8">Neff</strain>
    </source>
</reference>
<dbReference type="Pfam" id="PF01266">
    <property type="entry name" value="DAO"/>
    <property type="match status" value="1"/>
</dbReference>
<sequence length="475" mass="51292">MKCRQPRHLLSARRLLSTSAGGAGGGSIVIAGGGVVGSSVAYFVARALRSRGQTLASPPPVGRSSEWTVTVVERDPTYRFASSTLSASSIRHQFSTPENILIGQYGTEFLRNAGKLLSISDEDEARLSGRLQEKPQQPQHPARCANEEAAAAADGGGTGVDVQFRENGYLFLASPQGRPVLESNHQLQRDLGSDIRFLGSPSEIKAQFPYLHTDDLSAGCFGASGEGWFDPATLLHGFKRKAAALGVNFVHGEVVGTELEADGPRQRVSGVQVTTADGVAHKLSCSHLVNAMGPQAARLSQMMGLTLPVVPRKRCVFVLRCRDEEVNQAKMPLVIDPSGVYWRPEGCGFIAGVSPLVDPDAHGDFEVDHDLFEEVIWPVLAHRLPAFEAVKVVGHWAGHYDYNTFDQNAILGTHPSVGNYYHANGFSGHGLQQSPAVGRAVAELLLEGAYKTLDLSMFHFERVLENRPIIELNVV</sequence>
<evidence type="ECO:0000256" key="4">
    <source>
        <dbReference type="SAM" id="MobiDB-lite"/>
    </source>
</evidence>
<proteinExistence type="predicted"/>
<evidence type="ECO:0000313" key="7">
    <source>
        <dbReference type="EMBL" id="ELR24583.1"/>
    </source>
</evidence>
<evidence type="ECO:0000256" key="3">
    <source>
        <dbReference type="ARBA" id="ARBA00046185"/>
    </source>
</evidence>
<keyword evidence="1" id="KW-0560">Oxidoreductase</keyword>
<dbReference type="RefSeq" id="XP_004356483.1">
    <property type="nucleotide sequence ID" value="XM_004356430.1"/>
</dbReference>
<dbReference type="Gene3D" id="3.50.50.60">
    <property type="entry name" value="FAD/NAD(P)-binding domain"/>
    <property type="match status" value="2"/>
</dbReference>
<evidence type="ECO:0000259" key="6">
    <source>
        <dbReference type="Pfam" id="PF01266"/>
    </source>
</evidence>
<protein>
    <recommendedName>
        <fullName evidence="2">FAD-dependent oxidoreductase domain-containing protein 1</fullName>
    </recommendedName>
</protein>
<keyword evidence="5" id="KW-0812">Transmembrane</keyword>
<dbReference type="Gene3D" id="3.30.9.10">
    <property type="entry name" value="D-Amino Acid Oxidase, subunit A, domain 2"/>
    <property type="match status" value="1"/>
</dbReference>
<comment type="function">
    <text evidence="3">Required for the assembly of the mitochondrial membrane respiratory chain NADH dehydrogenase (Complex I). Involved in mid-late stages of complex I assembly.</text>
</comment>
<dbReference type="OrthoDB" id="424974at2759"/>
<dbReference type="VEuPathDB" id="AmoebaDB:ACA1_171670"/>
<dbReference type="PANTHER" id="PTHR13847">
    <property type="entry name" value="SARCOSINE DEHYDROGENASE-RELATED"/>
    <property type="match status" value="1"/>
</dbReference>
<keyword evidence="5" id="KW-1133">Transmembrane helix</keyword>
<evidence type="ECO:0000256" key="5">
    <source>
        <dbReference type="SAM" id="Phobius"/>
    </source>
</evidence>
<dbReference type="SUPFAM" id="SSF51905">
    <property type="entry name" value="FAD/NAD(P)-binding domain"/>
    <property type="match status" value="1"/>
</dbReference>
<dbReference type="GO" id="GO:0032981">
    <property type="term" value="P:mitochondrial respiratory chain complex I assembly"/>
    <property type="evidence" value="ECO:0007669"/>
    <property type="project" value="TreeGrafter"/>
</dbReference>
<name>L8HIU0_ACACF</name>
<feature type="domain" description="FAD dependent oxidoreductase" evidence="6">
    <location>
        <begin position="28"/>
        <end position="444"/>
    </location>
</feature>
<dbReference type="Proteomes" id="UP000011083">
    <property type="component" value="Unassembled WGS sequence"/>
</dbReference>
<gene>
    <name evidence="7" type="ORF">ACA1_171670</name>
</gene>
<feature type="transmembrane region" description="Helical" evidence="5">
    <location>
        <begin position="21"/>
        <end position="45"/>
    </location>
</feature>